<evidence type="ECO:0000256" key="5">
    <source>
        <dbReference type="PROSITE-ProRule" id="PRU00723"/>
    </source>
</evidence>
<keyword evidence="9" id="KW-1185">Reference proteome</keyword>
<sequence>MLFGNGLLLFSKMSDENMKNENGDQNGGGPGGKSGGERDDVCRDFLKNICNRGSRCKFYHPPGVAEAAKPRNDDQINFCIDFQNRGCQRSNCRFVHASRDEVERYKERERRARGLPPSGGEMPMMRGGGPPAGYPPPMYGGRRPGPPMEPPFEAKRPRMGEDPMRVTELERKNGELMKEVEGLKRELQRERERYEDLYALFRQQSGGGGSSGPGPKMGIGAGNYQGGGYGSGSNWGGNNSWN</sequence>
<evidence type="ECO:0000256" key="2">
    <source>
        <dbReference type="ARBA" id="ARBA00022737"/>
    </source>
</evidence>
<gene>
    <name evidence="8" type="ORF">WR25_15484</name>
</gene>
<dbReference type="SUPFAM" id="SSF90229">
    <property type="entry name" value="CCCH zinc finger"/>
    <property type="match status" value="1"/>
</dbReference>
<feature type="zinc finger region" description="C3H1-type" evidence="5">
    <location>
        <begin position="36"/>
        <end position="63"/>
    </location>
</feature>
<feature type="compositionally biased region" description="Gly residues" evidence="6">
    <location>
        <begin position="25"/>
        <end position="34"/>
    </location>
</feature>
<dbReference type="Proteomes" id="UP000218231">
    <property type="component" value="Unassembled WGS sequence"/>
</dbReference>
<feature type="compositionally biased region" description="Basic and acidic residues" evidence="6">
    <location>
        <begin position="152"/>
        <end position="173"/>
    </location>
</feature>
<evidence type="ECO:0000256" key="4">
    <source>
        <dbReference type="ARBA" id="ARBA00022833"/>
    </source>
</evidence>
<dbReference type="Gene3D" id="3.30.1370.210">
    <property type="match status" value="1"/>
</dbReference>
<name>A0A2A2J4F4_9BILA</name>
<dbReference type="EMBL" id="LIAE01010705">
    <property type="protein sequence ID" value="PAV56372.1"/>
    <property type="molecule type" value="Genomic_DNA"/>
</dbReference>
<evidence type="ECO:0000313" key="8">
    <source>
        <dbReference type="EMBL" id="PAV56372.1"/>
    </source>
</evidence>
<dbReference type="Pfam" id="PF00642">
    <property type="entry name" value="zf-CCCH"/>
    <property type="match status" value="1"/>
</dbReference>
<accession>A0A2A2J4F4</accession>
<reference evidence="8 9" key="1">
    <citation type="journal article" date="2017" name="Curr. Biol.">
        <title>Genome architecture and evolution of a unichromosomal asexual nematode.</title>
        <authorList>
            <person name="Fradin H."/>
            <person name="Zegar C."/>
            <person name="Gutwein M."/>
            <person name="Lucas J."/>
            <person name="Kovtun M."/>
            <person name="Corcoran D."/>
            <person name="Baugh L.R."/>
            <person name="Kiontke K."/>
            <person name="Gunsalus K."/>
            <person name="Fitch D.H."/>
            <person name="Piano F."/>
        </authorList>
    </citation>
    <scope>NUCLEOTIDE SEQUENCE [LARGE SCALE GENOMIC DNA]</scope>
    <source>
        <strain evidence="8">PF1309</strain>
    </source>
</reference>
<feature type="region of interest" description="Disordered" evidence="6">
    <location>
        <begin position="105"/>
        <end position="127"/>
    </location>
</feature>
<evidence type="ECO:0000313" key="9">
    <source>
        <dbReference type="Proteomes" id="UP000218231"/>
    </source>
</evidence>
<feature type="region of interest" description="Disordered" evidence="6">
    <location>
        <begin position="203"/>
        <end position="242"/>
    </location>
</feature>
<dbReference type="InterPro" id="IPR036855">
    <property type="entry name" value="Znf_CCCH_sf"/>
</dbReference>
<evidence type="ECO:0000256" key="6">
    <source>
        <dbReference type="SAM" id="MobiDB-lite"/>
    </source>
</evidence>
<feature type="compositionally biased region" description="Pro residues" evidence="6">
    <location>
        <begin position="140"/>
        <end position="150"/>
    </location>
</feature>
<dbReference type="PANTHER" id="PTHR12675:SF6">
    <property type="entry name" value="ZINC FINGER CCCH DOMAIN-CONTAINING PROTEIN 10"/>
    <property type="match status" value="1"/>
</dbReference>
<proteinExistence type="predicted"/>
<keyword evidence="4 5" id="KW-0862">Zinc</keyword>
<dbReference type="SMART" id="SM00356">
    <property type="entry name" value="ZnF_C3H1"/>
    <property type="match status" value="2"/>
</dbReference>
<dbReference type="AlphaFoldDB" id="A0A2A2J4F4"/>
<keyword evidence="2" id="KW-0677">Repeat</keyword>
<dbReference type="GO" id="GO:0043484">
    <property type="term" value="P:regulation of RNA splicing"/>
    <property type="evidence" value="ECO:0007669"/>
    <property type="project" value="TreeGrafter"/>
</dbReference>
<feature type="domain" description="C3H1-type" evidence="7">
    <location>
        <begin position="36"/>
        <end position="63"/>
    </location>
</feature>
<dbReference type="PANTHER" id="PTHR12675">
    <property type="entry name" value="MUSCLEBLIND-LIKE PROTEIN"/>
    <property type="match status" value="1"/>
</dbReference>
<dbReference type="GO" id="GO:0003723">
    <property type="term" value="F:RNA binding"/>
    <property type="evidence" value="ECO:0007669"/>
    <property type="project" value="TreeGrafter"/>
</dbReference>
<feature type="region of interest" description="Disordered" evidence="6">
    <location>
        <begin position="17"/>
        <end position="38"/>
    </location>
</feature>
<organism evidence="8 9">
    <name type="scientific">Diploscapter pachys</name>
    <dbReference type="NCBI Taxonomy" id="2018661"/>
    <lineage>
        <taxon>Eukaryota</taxon>
        <taxon>Metazoa</taxon>
        <taxon>Ecdysozoa</taxon>
        <taxon>Nematoda</taxon>
        <taxon>Chromadorea</taxon>
        <taxon>Rhabditida</taxon>
        <taxon>Rhabditina</taxon>
        <taxon>Rhabditomorpha</taxon>
        <taxon>Rhabditoidea</taxon>
        <taxon>Rhabditidae</taxon>
        <taxon>Diploscapter</taxon>
    </lineage>
</organism>
<evidence type="ECO:0000256" key="3">
    <source>
        <dbReference type="ARBA" id="ARBA00022771"/>
    </source>
</evidence>
<evidence type="ECO:0000256" key="1">
    <source>
        <dbReference type="ARBA" id="ARBA00022723"/>
    </source>
</evidence>
<dbReference type="InterPro" id="IPR000571">
    <property type="entry name" value="Znf_CCCH"/>
</dbReference>
<dbReference type="GO" id="GO:0008270">
    <property type="term" value="F:zinc ion binding"/>
    <property type="evidence" value="ECO:0007669"/>
    <property type="project" value="UniProtKB-KW"/>
</dbReference>
<dbReference type="STRING" id="2018661.A0A2A2J4F4"/>
<dbReference type="PROSITE" id="PS50103">
    <property type="entry name" value="ZF_C3H1"/>
    <property type="match status" value="1"/>
</dbReference>
<keyword evidence="1 5" id="KW-0479">Metal-binding</keyword>
<feature type="compositionally biased region" description="Gly residues" evidence="6">
    <location>
        <begin position="205"/>
        <end position="235"/>
    </location>
</feature>
<protein>
    <recommendedName>
        <fullName evidence="7">C3H1-type domain-containing protein</fullName>
    </recommendedName>
</protein>
<feature type="compositionally biased region" description="Low complexity" evidence="6">
    <location>
        <begin position="116"/>
        <end position="125"/>
    </location>
</feature>
<dbReference type="OrthoDB" id="250836at2759"/>
<comment type="caution">
    <text evidence="8">The sequence shown here is derived from an EMBL/GenBank/DDBJ whole genome shotgun (WGS) entry which is preliminary data.</text>
</comment>
<evidence type="ECO:0000259" key="7">
    <source>
        <dbReference type="PROSITE" id="PS50103"/>
    </source>
</evidence>
<feature type="region of interest" description="Disordered" evidence="6">
    <location>
        <begin position="140"/>
        <end position="173"/>
    </location>
</feature>
<keyword evidence="3 5" id="KW-0863">Zinc-finger</keyword>